<dbReference type="SUPFAM" id="SSF54523">
    <property type="entry name" value="Pili subunits"/>
    <property type="match status" value="1"/>
</dbReference>
<sequence>MKRNQGFTLIELIIVIVILGILAVTAAPRFLNFASDARASALDGARGAMASAGSLVYGKAVIAGLQNGNACLAANGNVVAQTAGACAAGQVEVVDGFPAATIASVRNVAELDAAEWDVVLGTGADAPGFGATDTSVIISPAGVPVSADQADACHAVYQQSAGGGAKPVITVHANGC</sequence>
<name>A0ABP3P5J5_9GAMM</name>
<dbReference type="NCBIfam" id="TIGR02532">
    <property type="entry name" value="IV_pilin_GFxxxE"/>
    <property type="match status" value="1"/>
</dbReference>
<keyword evidence="1" id="KW-1133">Transmembrane helix</keyword>
<dbReference type="Proteomes" id="UP001501169">
    <property type="component" value="Unassembled WGS sequence"/>
</dbReference>
<keyword evidence="1" id="KW-0812">Transmembrane</keyword>
<dbReference type="InterPro" id="IPR012902">
    <property type="entry name" value="N_methyl_site"/>
</dbReference>
<dbReference type="Pfam" id="PF07963">
    <property type="entry name" value="N_methyl"/>
    <property type="match status" value="1"/>
</dbReference>
<dbReference type="RefSeq" id="WP_319004180.1">
    <property type="nucleotide sequence ID" value="NZ_BAAAEO010000005.1"/>
</dbReference>
<evidence type="ECO:0000313" key="3">
    <source>
        <dbReference type="Proteomes" id="UP001501169"/>
    </source>
</evidence>
<organism evidence="2 3">
    <name type="scientific">Rheinheimera aquimaris</name>
    <dbReference type="NCBI Taxonomy" id="412437"/>
    <lineage>
        <taxon>Bacteria</taxon>
        <taxon>Pseudomonadati</taxon>
        <taxon>Pseudomonadota</taxon>
        <taxon>Gammaproteobacteria</taxon>
        <taxon>Chromatiales</taxon>
        <taxon>Chromatiaceae</taxon>
        <taxon>Rheinheimera</taxon>
    </lineage>
</organism>
<proteinExistence type="predicted"/>
<accession>A0ABP3P5J5</accession>
<evidence type="ECO:0008006" key="4">
    <source>
        <dbReference type="Google" id="ProtNLM"/>
    </source>
</evidence>
<dbReference type="Gene3D" id="3.30.700.10">
    <property type="entry name" value="Glycoprotein, Type 4 Pilin"/>
    <property type="match status" value="1"/>
</dbReference>
<evidence type="ECO:0000313" key="2">
    <source>
        <dbReference type="EMBL" id="GAA0560785.1"/>
    </source>
</evidence>
<dbReference type="PROSITE" id="PS00409">
    <property type="entry name" value="PROKAR_NTER_METHYL"/>
    <property type="match status" value="1"/>
</dbReference>
<dbReference type="EMBL" id="BAAAEO010000005">
    <property type="protein sequence ID" value="GAA0560785.1"/>
    <property type="molecule type" value="Genomic_DNA"/>
</dbReference>
<protein>
    <recommendedName>
        <fullName evidence="4">MSHA pilin protein MshA</fullName>
    </recommendedName>
</protein>
<keyword evidence="1" id="KW-0472">Membrane</keyword>
<gene>
    <name evidence="2" type="ORF">GCM10009098_31060</name>
</gene>
<keyword evidence="3" id="KW-1185">Reference proteome</keyword>
<feature type="transmembrane region" description="Helical" evidence="1">
    <location>
        <begin position="12"/>
        <end position="31"/>
    </location>
</feature>
<dbReference type="InterPro" id="IPR045584">
    <property type="entry name" value="Pilin-like"/>
</dbReference>
<evidence type="ECO:0000256" key="1">
    <source>
        <dbReference type="SAM" id="Phobius"/>
    </source>
</evidence>
<comment type="caution">
    <text evidence="2">The sequence shown here is derived from an EMBL/GenBank/DDBJ whole genome shotgun (WGS) entry which is preliminary data.</text>
</comment>
<reference evidence="3" key="1">
    <citation type="journal article" date="2019" name="Int. J. Syst. Evol. Microbiol.">
        <title>The Global Catalogue of Microorganisms (GCM) 10K type strain sequencing project: providing services to taxonomists for standard genome sequencing and annotation.</title>
        <authorList>
            <consortium name="The Broad Institute Genomics Platform"/>
            <consortium name="The Broad Institute Genome Sequencing Center for Infectious Disease"/>
            <person name="Wu L."/>
            <person name="Ma J."/>
        </authorList>
    </citation>
    <scope>NUCLEOTIDE SEQUENCE [LARGE SCALE GENOMIC DNA]</scope>
    <source>
        <strain evidence="3">JCM 14331</strain>
    </source>
</reference>